<comment type="similarity">
    <text evidence="1 2">Belongs to the iron/ascorbate-dependent oxidoreductase family.</text>
</comment>
<dbReference type="Gene3D" id="2.60.120.330">
    <property type="entry name" value="B-lactam Antibiotic, Isopenicillin N Synthase, Chain"/>
    <property type="match status" value="1"/>
</dbReference>
<name>A0A1L7XHY5_9HELO</name>
<protein>
    <submittedName>
        <fullName evidence="4">Related to iron/ascorbate family oxidoreductases</fullName>
    </submittedName>
</protein>
<dbReference type="InterPro" id="IPR050231">
    <property type="entry name" value="Iron_ascorbate_oxido_reductase"/>
</dbReference>
<organism evidence="4 5">
    <name type="scientific">Phialocephala subalpina</name>
    <dbReference type="NCBI Taxonomy" id="576137"/>
    <lineage>
        <taxon>Eukaryota</taxon>
        <taxon>Fungi</taxon>
        <taxon>Dikarya</taxon>
        <taxon>Ascomycota</taxon>
        <taxon>Pezizomycotina</taxon>
        <taxon>Leotiomycetes</taxon>
        <taxon>Helotiales</taxon>
        <taxon>Mollisiaceae</taxon>
        <taxon>Phialocephala</taxon>
        <taxon>Phialocephala fortinii species complex</taxon>
    </lineage>
</organism>
<keyword evidence="2" id="KW-0408">Iron</keyword>
<dbReference type="Pfam" id="PF14226">
    <property type="entry name" value="DIOX_N"/>
    <property type="match status" value="1"/>
</dbReference>
<dbReference type="PROSITE" id="PS51471">
    <property type="entry name" value="FE2OG_OXY"/>
    <property type="match status" value="1"/>
</dbReference>
<dbReference type="SUPFAM" id="SSF51197">
    <property type="entry name" value="Clavaminate synthase-like"/>
    <property type="match status" value="1"/>
</dbReference>
<evidence type="ECO:0000313" key="5">
    <source>
        <dbReference type="Proteomes" id="UP000184330"/>
    </source>
</evidence>
<dbReference type="Pfam" id="PF03171">
    <property type="entry name" value="2OG-FeII_Oxy"/>
    <property type="match status" value="1"/>
</dbReference>
<reference evidence="4 5" key="1">
    <citation type="submission" date="2016-03" db="EMBL/GenBank/DDBJ databases">
        <authorList>
            <person name="Ploux O."/>
        </authorList>
    </citation>
    <scope>NUCLEOTIDE SEQUENCE [LARGE SCALE GENOMIC DNA]</scope>
    <source>
        <strain evidence="4 5">UAMH 11012</strain>
    </source>
</reference>
<dbReference type="EMBL" id="FJOG01000027">
    <property type="protein sequence ID" value="CZR64655.1"/>
    <property type="molecule type" value="Genomic_DNA"/>
</dbReference>
<feature type="domain" description="Fe2OG dioxygenase" evidence="3">
    <location>
        <begin position="208"/>
        <end position="317"/>
    </location>
</feature>
<evidence type="ECO:0000256" key="1">
    <source>
        <dbReference type="ARBA" id="ARBA00008056"/>
    </source>
</evidence>
<dbReference type="OrthoDB" id="406156at2759"/>
<dbReference type="InterPro" id="IPR005123">
    <property type="entry name" value="Oxoglu/Fe-dep_dioxygenase_dom"/>
</dbReference>
<dbReference type="GO" id="GO:0044283">
    <property type="term" value="P:small molecule biosynthetic process"/>
    <property type="evidence" value="ECO:0007669"/>
    <property type="project" value="UniProtKB-ARBA"/>
</dbReference>
<accession>A0A1L7XHY5</accession>
<dbReference type="InterPro" id="IPR044861">
    <property type="entry name" value="IPNS-like_FE2OG_OXY"/>
</dbReference>
<proteinExistence type="inferred from homology"/>
<keyword evidence="2" id="KW-0560">Oxidoreductase</keyword>
<dbReference type="InterPro" id="IPR026992">
    <property type="entry name" value="DIOX_N"/>
</dbReference>
<dbReference type="AlphaFoldDB" id="A0A1L7XHY5"/>
<evidence type="ECO:0000259" key="3">
    <source>
        <dbReference type="PROSITE" id="PS51471"/>
    </source>
</evidence>
<dbReference type="PRINTS" id="PR00682">
    <property type="entry name" value="IPNSYNTHASE"/>
</dbReference>
<dbReference type="GO" id="GO:0046872">
    <property type="term" value="F:metal ion binding"/>
    <property type="evidence" value="ECO:0007669"/>
    <property type="project" value="UniProtKB-KW"/>
</dbReference>
<gene>
    <name evidence="4" type="ORF">PAC_14553</name>
</gene>
<dbReference type="InterPro" id="IPR027443">
    <property type="entry name" value="IPNS-like_sf"/>
</dbReference>
<keyword evidence="5" id="KW-1185">Reference proteome</keyword>
<evidence type="ECO:0000256" key="2">
    <source>
        <dbReference type="RuleBase" id="RU003682"/>
    </source>
</evidence>
<keyword evidence="2" id="KW-0479">Metal-binding</keyword>
<sequence length="380" mass="43621">MPSAEAPPDRPSYKNIQWAELVELDLSLFDTPEGRQDLADQLKDAIHTSGFFVVKNFGIEEEKIENEFKICKELFELPLEEKLPFHFPERMAMGDIRGYRPIGSKLIGLEIRMPDSSLGELLGLIMSRKNFKKEHKDNVQFYNVPKHDGVHDMKHPAPLQDNIDEIQEFTKEINEKIVHKILTLVGLMLELPNPDILIKDHKSAQNVPSEDLLRLMRYNAIPVEDSDANNGLYAASHVDFGTLTCSFRQPVAGLQILYKDDVWRWVRPMNDGVVVNAGDWLAAVTGRWCRSGLHRVHAPPAEQIHLDRHAVIFFSRPNHDTIVQCVRDSPVLQKMGVKWNEEGIDEGLNSQDFMRDWIARLKRQQVKFALMEKVPEVHGR</sequence>
<evidence type="ECO:0000313" key="4">
    <source>
        <dbReference type="EMBL" id="CZR64655.1"/>
    </source>
</evidence>
<dbReference type="GO" id="GO:0016491">
    <property type="term" value="F:oxidoreductase activity"/>
    <property type="evidence" value="ECO:0007669"/>
    <property type="project" value="UniProtKB-KW"/>
</dbReference>
<dbReference type="PANTHER" id="PTHR47990">
    <property type="entry name" value="2-OXOGLUTARATE (2OG) AND FE(II)-DEPENDENT OXYGENASE SUPERFAMILY PROTEIN-RELATED"/>
    <property type="match status" value="1"/>
</dbReference>
<dbReference type="STRING" id="576137.A0A1L7XHY5"/>
<dbReference type="Proteomes" id="UP000184330">
    <property type="component" value="Unassembled WGS sequence"/>
</dbReference>